<name>A0A2W7PKV9_9RHOB</name>
<dbReference type="Proteomes" id="UP000248916">
    <property type="component" value="Unassembled WGS sequence"/>
</dbReference>
<protein>
    <submittedName>
        <fullName evidence="1">Uncharacterized protein DUF1826</fullName>
    </submittedName>
</protein>
<dbReference type="AlphaFoldDB" id="A0A2W7PKV9"/>
<dbReference type="EMBL" id="QKZL01000060">
    <property type="protein sequence ID" value="PZX09929.1"/>
    <property type="molecule type" value="Genomic_DNA"/>
</dbReference>
<dbReference type="InterPro" id="IPR014955">
    <property type="entry name" value="DUF1826"/>
</dbReference>
<comment type="caution">
    <text evidence="1">The sequence shown here is derived from an EMBL/GenBank/DDBJ whole genome shotgun (WGS) entry which is preliminary data.</text>
</comment>
<dbReference type="RefSeq" id="WP_234822801.1">
    <property type="nucleotide sequence ID" value="NZ_QKZL01000060.1"/>
</dbReference>
<proteinExistence type="predicted"/>
<reference evidence="1 2" key="1">
    <citation type="submission" date="2018-06" db="EMBL/GenBank/DDBJ databases">
        <title>Genomic Encyclopedia of Archaeal and Bacterial Type Strains, Phase II (KMG-II): from individual species to whole genera.</title>
        <authorList>
            <person name="Goeker M."/>
        </authorList>
    </citation>
    <scope>NUCLEOTIDE SEQUENCE [LARGE SCALE GENOMIC DNA]</scope>
    <source>
        <strain evidence="1 2">DSM 22009</strain>
    </source>
</reference>
<evidence type="ECO:0000313" key="1">
    <source>
        <dbReference type="EMBL" id="PZX09929.1"/>
    </source>
</evidence>
<sequence length="210" mass="22885">MTIQSTIDPPAVGGVLTVQQPDRLWEIRSQDVGGVIWQRCPLTSFQAWIDGLDPECLPRARTVLRPDAVGEVVLGACDSAGTPDGPERRHLIDDIATLADIFSTVMGATYLRLRLDVVDTNACRRFHIDRLTARLICTYRGTATQYGTAREGDPGTIHTVPTGTPFLMRGTLWPARPDPGLVHRSPPIEGSGKTRLILVLDPVEDPSGEP</sequence>
<evidence type="ECO:0000313" key="2">
    <source>
        <dbReference type="Proteomes" id="UP000248916"/>
    </source>
</evidence>
<dbReference type="Pfam" id="PF08856">
    <property type="entry name" value="DUF1826"/>
    <property type="match status" value="1"/>
</dbReference>
<organism evidence="1 2">
    <name type="scientific">Palleronia aestuarii</name>
    <dbReference type="NCBI Taxonomy" id="568105"/>
    <lineage>
        <taxon>Bacteria</taxon>
        <taxon>Pseudomonadati</taxon>
        <taxon>Pseudomonadota</taxon>
        <taxon>Alphaproteobacteria</taxon>
        <taxon>Rhodobacterales</taxon>
        <taxon>Roseobacteraceae</taxon>
        <taxon>Palleronia</taxon>
    </lineage>
</organism>
<keyword evidence="2" id="KW-1185">Reference proteome</keyword>
<accession>A0A2W7PKV9</accession>
<gene>
    <name evidence="1" type="ORF">LX81_04362</name>
</gene>